<dbReference type="AlphaFoldDB" id="A0A6L3VTF9"/>
<gene>
    <name evidence="1" type="ORF">F9B16_32920</name>
</gene>
<sequence>MTSPDAALAPLRAQVDTVVYEGHSYRVWRGRVLLDWSHEPMRYHARGCLLCCTVRVQRRPGSPPRHPDPCDSCGFNRPRTRPPDPCRYCRRTAHLTGPDGRPIHKACLEADILATFRRAA</sequence>
<dbReference type="RefSeq" id="WP_151544129.1">
    <property type="nucleotide sequence ID" value="NZ_WBMR01000130.1"/>
</dbReference>
<keyword evidence="2" id="KW-1185">Reference proteome</keyword>
<reference evidence="1 2" key="1">
    <citation type="submission" date="2019-09" db="EMBL/GenBank/DDBJ databases">
        <title>Actinomadura physcomitrii sp. nov., a novel actinomycete isolated from moss [Physcomitrium sphaericum (Ludw) Fuernr].</title>
        <authorList>
            <person name="Liu C."/>
            <person name="Zhuang X."/>
        </authorList>
    </citation>
    <scope>NUCLEOTIDE SEQUENCE [LARGE SCALE GENOMIC DNA]</scope>
    <source>
        <strain evidence="1 2">CYP1-1B</strain>
    </source>
</reference>
<protein>
    <submittedName>
        <fullName evidence="1">Uncharacterized protein</fullName>
    </submittedName>
</protein>
<dbReference type="EMBL" id="WBMR01000130">
    <property type="protein sequence ID" value="KAB2371122.1"/>
    <property type="molecule type" value="Genomic_DNA"/>
</dbReference>
<name>A0A6L3VTF9_9ACTN</name>
<evidence type="ECO:0000313" key="2">
    <source>
        <dbReference type="Proteomes" id="UP000483004"/>
    </source>
</evidence>
<comment type="caution">
    <text evidence="1">The sequence shown here is derived from an EMBL/GenBank/DDBJ whole genome shotgun (WGS) entry which is preliminary data.</text>
</comment>
<organism evidence="1 2">
    <name type="scientific">Actinomadura montaniterrae</name>
    <dbReference type="NCBI Taxonomy" id="1803903"/>
    <lineage>
        <taxon>Bacteria</taxon>
        <taxon>Bacillati</taxon>
        <taxon>Actinomycetota</taxon>
        <taxon>Actinomycetes</taxon>
        <taxon>Streptosporangiales</taxon>
        <taxon>Thermomonosporaceae</taxon>
        <taxon>Actinomadura</taxon>
    </lineage>
</organism>
<accession>A0A6L3VTF9</accession>
<evidence type="ECO:0000313" key="1">
    <source>
        <dbReference type="EMBL" id="KAB2371122.1"/>
    </source>
</evidence>
<dbReference type="Proteomes" id="UP000483004">
    <property type="component" value="Unassembled WGS sequence"/>
</dbReference>
<proteinExistence type="predicted"/>
<dbReference type="OrthoDB" id="3405904at2"/>